<dbReference type="InterPro" id="IPR029063">
    <property type="entry name" value="SAM-dependent_MTases_sf"/>
</dbReference>
<proteinExistence type="predicted"/>
<keyword evidence="2" id="KW-0808">Transferase</keyword>
<gene>
    <name evidence="3" type="ORF">COW36_02845</name>
</gene>
<keyword evidence="1" id="KW-0489">Methyltransferase</keyword>
<accession>A0A2M7GAD9</accession>
<evidence type="ECO:0000256" key="1">
    <source>
        <dbReference type="ARBA" id="ARBA00022603"/>
    </source>
</evidence>
<dbReference type="Pfam" id="PF04989">
    <property type="entry name" value="RMNT_CmcI"/>
    <property type="match status" value="1"/>
</dbReference>
<organism evidence="3 4">
    <name type="scientific">bacterium (Candidatus Blackallbacteria) CG17_big_fil_post_rev_8_21_14_2_50_48_46</name>
    <dbReference type="NCBI Taxonomy" id="2014261"/>
    <lineage>
        <taxon>Bacteria</taxon>
        <taxon>Candidatus Blackallbacteria</taxon>
    </lineage>
</organism>
<dbReference type="InterPro" id="IPR007072">
    <property type="entry name" value="RNMT_CmcI"/>
</dbReference>
<dbReference type="PANTHER" id="PTHR40048:SF1">
    <property type="entry name" value="RHAMNOSYL O-METHYLTRANSFERASE"/>
    <property type="match status" value="1"/>
</dbReference>
<dbReference type="GO" id="GO:0005886">
    <property type="term" value="C:plasma membrane"/>
    <property type="evidence" value="ECO:0007669"/>
    <property type="project" value="TreeGrafter"/>
</dbReference>
<dbReference type="PANTHER" id="PTHR40048">
    <property type="entry name" value="RHAMNOSYL O-METHYLTRANSFERASE"/>
    <property type="match status" value="1"/>
</dbReference>
<evidence type="ECO:0000313" key="4">
    <source>
        <dbReference type="Proteomes" id="UP000231019"/>
    </source>
</evidence>
<dbReference type="GO" id="GO:0071770">
    <property type="term" value="P:DIM/DIP cell wall layer assembly"/>
    <property type="evidence" value="ECO:0007669"/>
    <property type="project" value="TreeGrafter"/>
</dbReference>
<dbReference type="AlphaFoldDB" id="A0A2M7GAD9"/>
<protein>
    <submittedName>
        <fullName evidence="3">Cephalosporin hydroxylase</fullName>
    </submittedName>
</protein>
<dbReference type="Gene3D" id="3.40.50.150">
    <property type="entry name" value="Vaccinia Virus protein VP39"/>
    <property type="match status" value="1"/>
</dbReference>
<evidence type="ECO:0000256" key="2">
    <source>
        <dbReference type="ARBA" id="ARBA00022679"/>
    </source>
</evidence>
<dbReference type="GO" id="GO:0008168">
    <property type="term" value="F:methyltransferase activity"/>
    <property type="evidence" value="ECO:0007669"/>
    <property type="project" value="UniProtKB-KW"/>
</dbReference>
<dbReference type="EMBL" id="PFFQ01000006">
    <property type="protein sequence ID" value="PIW19115.1"/>
    <property type="molecule type" value="Genomic_DNA"/>
</dbReference>
<sequence>MDDHPDFLAARRQRIADYAQNQKLLTAADTFLVESIDASYSYNFDWLGLPIIQYPQDLVVLQELIWRIRPDCIIETGVARGGSLVFYASMLELLGQKGKVIGIDIDIREHNKKRILEHPLARRIQMVEGSSIDAETLEQVRGLVGNAQKIMVCLDSNHTHEHVLKELELYAPFVSPGSYCVVFDTIIEMMPSGYYQDRPWNKGNSPDSAIQTYLQALNASDARGVDQAPLSFEIDQAIDAQILVSVCRGGYLRRRSVSSPEMPE</sequence>
<reference evidence="3 4" key="1">
    <citation type="submission" date="2017-09" db="EMBL/GenBank/DDBJ databases">
        <title>Depth-based differentiation of microbial function through sediment-hosted aquifers and enrichment of novel symbionts in the deep terrestrial subsurface.</title>
        <authorList>
            <person name="Probst A.J."/>
            <person name="Ladd B."/>
            <person name="Jarett J.K."/>
            <person name="Geller-Mcgrath D.E."/>
            <person name="Sieber C.M."/>
            <person name="Emerson J.B."/>
            <person name="Anantharaman K."/>
            <person name="Thomas B.C."/>
            <person name="Malmstrom R."/>
            <person name="Stieglmeier M."/>
            <person name="Klingl A."/>
            <person name="Woyke T."/>
            <person name="Ryan C.M."/>
            <person name="Banfield J.F."/>
        </authorList>
    </citation>
    <scope>NUCLEOTIDE SEQUENCE [LARGE SCALE GENOMIC DNA]</scope>
    <source>
        <strain evidence="3">CG17_big_fil_post_rev_8_21_14_2_50_48_46</strain>
    </source>
</reference>
<comment type="caution">
    <text evidence="3">The sequence shown here is derived from an EMBL/GenBank/DDBJ whole genome shotgun (WGS) entry which is preliminary data.</text>
</comment>
<dbReference type="Proteomes" id="UP000231019">
    <property type="component" value="Unassembled WGS sequence"/>
</dbReference>
<evidence type="ECO:0000313" key="3">
    <source>
        <dbReference type="EMBL" id="PIW19115.1"/>
    </source>
</evidence>
<name>A0A2M7GAD9_9BACT</name>
<dbReference type="SUPFAM" id="SSF53335">
    <property type="entry name" value="S-adenosyl-L-methionine-dependent methyltransferases"/>
    <property type="match status" value="1"/>
</dbReference>
<dbReference type="GO" id="GO:0008610">
    <property type="term" value="P:lipid biosynthetic process"/>
    <property type="evidence" value="ECO:0007669"/>
    <property type="project" value="InterPro"/>
</dbReference>
<dbReference type="GO" id="GO:0032259">
    <property type="term" value="P:methylation"/>
    <property type="evidence" value="ECO:0007669"/>
    <property type="project" value="UniProtKB-KW"/>
</dbReference>